<dbReference type="InterPro" id="IPR033913">
    <property type="entry name" value="MTH1175_dom"/>
</dbReference>
<dbReference type="SUPFAM" id="SSF53146">
    <property type="entry name" value="Nitrogenase accessory factor-like"/>
    <property type="match status" value="1"/>
</dbReference>
<dbReference type="CDD" id="cd00851">
    <property type="entry name" value="MTH1175"/>
    <property type="match status" value="1"/>
</dbReference>
<dbReference type="Pfam" id="PF02579">
    <property type="entry name" value="Nitro_FeMo-Co"/>
    <property type="match status" value="1"/>
</dbReference>
<evidence type="ECO:0000313" key="3">
    <source>
        <dbReference type="Proteomes" id="UP000181901"/>
    </source>
</evidence>
<organism evidence="2 3">
    <name type="scientific">Pseudodesulfovibrio hydrargyri</name>
    <dbReference type="NCBI Taxonomy" id="2125990"/>
    <lineage>
        <taxon>Bacteria</taxon>
        <taxon>Pseudomonadati</taxon>
        <taxon>Thermodesulfobacteriota</taxon>
        <taxon>Desulfovibrionia</taxon>
        <taxon>Desulfovibrionales</taxon>
        <taxon>Desulfovibrionaceae</taxon>
    </lineage>
</organism>
<protein>
    <submittedName>
        <fullName evidence="2">Dinitrogenase iron-molybdenum cofactor</fullName>
    </submittedName>
</protein>
<dbReference type="EMBL" id="LKAQ01000001">
    <property type="protein sequence ID" value="OIQ51611.1"/>
    <property type="molecule type" value="Genomic_DNA"/>
</dbReference>
<reference evidence="2 3" key="1">
    <citation type="submission" date="2015-09" db="EMBL/GenBank/DDBJ databases">
        <title>Genome of Desulfovibrio dechloracetivorans BerOc1, a mercury methylating strain isolated from highly hydrocarbons and metals contaminated coastal sediments.</title>
        <authorList>
            <person name="Goni Urriza M."/>
            <person name="Gassie C."/>
            <person name="Bouchez O."/>
            <person name="Klopp C."/>
            <person name="Ranchou-Peyruse A."/>
            <person name="Remy G."/>
        </authorList>
    </citation>
    <scope>NUCLEOTIDE SEQUENCE [LARGE SCALE GENOMIC DNA]</scope>
    <source>
        <strain evidence="2 3">BerOc1</strain>
    </source>
</reference>
<dbReference type="AlphaFoldDB" id="A0A1J5N7K3"/>
<sequence length="128" mass="14000">MIIALPTREGLIDDHFGHCDHYTLVTVEDNRIVFSERMDSPQGCGCKSDIAPVLAGRGVKVMLAGNMGEGALNILRKAGIEVVRGCSGPIEDVLAKWLSGELEDNRITCDHHDCDHHDEPVLTELKPL</sequence>
<evidence type="ECO:0000259" key="1">
    <source>
        <dbReference type="Pfam" id="PF02579"/>
    </source>
</evidence>
<dbReference type="Proteomes" id="UP000181901">
    <property type="component" value="Unassembled WGS sequence"/>
</dbReference>
<evidence type="ECO:0000313" key="2">
    <source>
        <dbReference type="EMBL" id="OIQ51611.1"/>
    </source>
</evidence>
<dbReference type="PANTHER" id="PTHR42983:SF1">
    <property type="entry name" value="IRON-MOLYBDENUM PROTEIN"/>
    <property type="match status" value="1"/>
</dbReference>
<feature type="domain" description="Dinitrogenase iron-molybdenum cofactor biosynthesis" evidence="1">
    <location>
        <begin position="10"/>
        <end position="98"/>
    </location>
</feature>
<dbReference type="InterPro" id="IPR036105">
    <property type="entry name" value="DiNase_FeMo-co_biosyn_sf"/>
</dbReference>
<dbReference type="Gene3D" id="3.30.420.130">
    <property type="entry name" value="Dinitrogenase iron-molybdenum cofactor biosynthesis domain"/>
    <property type="match status" value="1"/>
</dbReference>
<gene>
    <name evidence="2" type="ORF">BerOc1_00065</name>
</gene>
<dbReference type="InterPro" id="IPR003731">
    <property type="entry name" value="Di-Nase_FeMo-co_biosynth"/>
</dbReference>
<name>A0A1J5N7K3_9BACT</name>
<dbReference type="RefSeq" id="WP_071543737.1">
    <property type="nucleotide sequence ID" value="NZ_LKAQ01000001.1"/>
</dbReference>
<keyword evidence="3" id="KW-1185">Reference proteome</keyword>
<comment type="caution">
    <text evidence="2">The sequence shown here is derived from an EMBL/GenBank/DDBJ whole genome shotgun (WGS) entry which is preliminary data.</text>
</comment>
<dbReference type="OrthoDB" id="280278at2"/>
<accession>A0A1J5N7K3</accession>
<proteinExistence type="predicted"/>
<dbReference type="PANTHER" id="PTHR42983">
    <property type="entry name" value="DINITROGENASE IRON-MOLYBDENUM COFACTOR PROTEIN-RELATED"/>
    <property type="match status" value="1"/>
</dbReference>